<dbReference type="InterPro" id="IPR018497">
    <property type="entry name" value="Peptidase_M13_C"/>
</dbReference>
<dbReference type="Gene3D" id="3.40.390.10">
    <property type="entry name" value="Collagenase (Catalytic Domain)"/>
    <property type="match status" value="1"/>
</dbReference>
<evidence type="ECO:0000313" key="3">
    <source>
        <dbReference type="EMBL" id="CAD6185412.1"/>
    </source>
</evidence>
<dbReference type="GO" id="GO:0004222">
    <property type="term" value="F:metalloendopeptidase activity"/>
    <property type="evidence" value="ECO:0007669"/>
    <property type="project" value="InterPro"/>
</dbReference>
<dbReference type="Pfam" id="PF01431">
    <property type="entry name" value="Peptidase_M13"/>
    <property type="match status" value="1"/>
</dbReference>
<proteinExistence type="predicted"/>
<evidence type="ECO:0000259" key="2">
    <source>
        <dbReference type="Pfam" id="PF01431"/>
    </source>
</evidence>
<keyword evidence="4" id="KW-1185">Reference proteome</keyword>
<gene>
    <name evidence="3" type="ORF">CAUJ_LOCUS1331</name>
</gene>
<feature type="domain" description="Peptidase M13 C-terminal" evidence="2">
    <location>
        <begin position="308"/>
        <end position="469"/>
    </location>
</feature>
<comment type="caution">
    <text evidence="3">The sequence shown here is derived from an EMBL/GenBank/DDBJ whole genome shotgun (WGS) entry which is preliminary data.</text>
</comment>
<dbReference type="AlphaFoldDB" id="A0A8S1GRJ9"/>
<feature type="signal peptide" evidence="1">
    <location>
        <begin position="1"/>
        <end position="18"/>
    </location>
</feature>
<dbReference type="PANTHER" id="PTHR11733:SF233">
    <property type="entry name" value="PEPTIDASE M13 C-TERMINAL DOMAIN-CONTAINING PROTEIN"/>
    <property type="match status" value="1"/>
</dbReference>
<accession>A0A8S1GRJ9</accession>
<dbReference type="OrthoDB" id="5866043at2759"/>
<dbReference type="Proteomes" id="UP000835052">
    <property type="component" value="Unassembled WGS sequence"/>
</dbReference>
<dbReference type="SUPFAM" id="SSF55486">
    <property type="entry name" value="Metalloproteases ('zincins'), catalytic domain"/>
    <property type="match status" value="1"/>
</dbReference>
<dbReference type="EMBL" id="CAJGYM010000002">
    <property type="protein sequence ID" value="CAD6185412.1"/>
    <property type="molecule type" value="Genomic_DNA"/>
</dbReference>
<evidence type="ECO:0000313" key="4">
    <source>
        <dbReference type="Proteomes" id="UP000835052"/>
    </source>
</evidence>
<dbReference type="PANTHER" id="PTHR11733">
    <property type="entry name" value="ZINC METALLOPROTEASE FAMILY M13 NEPRILYSIN-RELATED"/>
    <property type="match status" value="1"/>
</dbReference>
<organism evidence="3 4">
    <name type="scientific">Caenorhabditis auriculariae</name>
    <dbReference type="NCBI Taxonomy" id="2777116"/>
    <lineage>
        <taxon>Eukaryota</taxon>
        <taxon>Metazoa</taxon>
        <taxon>Ecdysozoa</taxon>
        <taxon>Nematoda</taxon>
        <taxon>Chromadorea</taxon>
        <taxon>Rhabditida</taxon>
        <taxon>Rhabditina</taxon>
        <taxon>Rhabditomorpha</taxon>
        <taxon>Rhabditoidea</taxon>
        <taxon>Rhabditidae</taxon>
        <taxon>Peloderinae</taxon>
        <taxon>Caenorhabditis</taxon>
    </lineage>
</organism>
<dbReference type="InterPro" id="IPR000718">
    <property type="entry name" value="Peptidase_M13"/>
</dbReference>
<feature type="chain" id="PRO_5035934581" description="Peptidase M13 C-terminal domain-containing protein" evidence="1">
    <location>
        <begin position="19"/>
        <end position="482"/>
    </location>
</feature>
<name>A0A8S1GRJ9_9PELO</name>
<dbReference type="GO" id="GO:0016485">
    <property type="term" value="P:protein processing"/>
    <property type="evidence" value="ECO:0007669"/>
    <property type="project" value="TreeGrafter"/>
</dbReference>
<dbReference type="GO" id="GO:0005886">
    <property type="term" value="C:plasma membrane"/>
    <property type="evidence" value="ECO:0007669"/>
    <property type="project" value="TreeGrafter"/>
</dbReference>
<dbReference type="InterPro" id="IPR024079">
    <property type="entry name" value="MetalloPept_cat_dom_sf"/>
</dbReference>
<reference evidence="3" key="1">
    <citation type="submission" date="2020-10" db="EMBL/GenBank/DDBJ databases">
        <authorList>
            <person name="Kikuchi T."/>
        </authorList>
    </citation>
    <scope>NUCLEOTIDE SEQUENCE</scope>
    <source>
        <strain evidence="3">NKZ352</strain>
    </source>
</reference>
<protein>
    <recommendedName>
        <fullName evidence="2">Peptidase M13 C-terminal domain-containing protein</fullName>
    </recommendedName>
</protein>
<keyword evidence="1" id="KW-0732">Signal</keyword>
<evidence type="ECO:0000256" key="1">
    <source>
        <dbReference type="SAM" id="SignalP"/>
    </source>
</evidence>
<sequence>MFIRPSFLLVFLTRLATACLDHEDLVKSHIQTKINKTADPCTDFYAHVCPSNLPLNQTVGERLRQLYLQEAAKFHTKHDEFTKQIYTYVHNFRKVVNDLIEVCEITGDNKSLAIDFVNQTTRIAFNESSSCEAIGYTFGLSAFMLDPYELYGLLLDICFFGPRELEFSKSDLGHLLNKNEEKFMNSFKDEVRKKFLETPWLKNKNGTEVYLEFLENDFSLFKKTENIIHSWEKIFDDLENYSKSCKPNNTISSFVCAIEKLIALVRKKARPSFEFTMFEPSLNAGNLENEIKINRATQLLTLTDNMARLYGSYGFIVGHEVMHSFYSSGKDDNRLKDYWTDSSQCVGEQYTATCNEFGNEDCLPAGTDKTNEEDGSDLASIRVVYSDFQKNYLHNEKSDIDGITSEQMFFYAFASMWCTPRMFAFGNPVDVHSGPYIRVNALLAQMDEFKEAFQCAENSRMVKSKVEHCSIFRSGCAANQKE</sequence>
<dbReference type="PROSITE" id="PS51885">
    <property type="entry name" value="NEPRILYSIN"/>
    <property type="match status" value="1"/>
</dbReference>